<keyword evidence="1" id="KW-1133">Transmembrane helix</keyword>
<protein>
    <submittedName>
        <fullName evidence="2">Uncharacterized protein</fullName>
    </submittedName>
</protein>
<feature type="transmembrane region" description="Helical" evidence="1">
    <location>
        <begin position="21"/>
        <end position="40"/>
    </location>
</feature>
<accession>T0FGS7</accession>
<organism evidence="2 3">
    <name type="scientific">Leptospira broomii serovar Hurstbridge str. 5399</name>
    <dbReference type="NCBI Taxonomy" id="1049789"/>
    <lineage>
        <taxon>Bacteria</taxon>
        <taxon>Pseudomonadati</taxon>
        <taxon>Spirochaetota</taxon>
        <taxon>Spirochaetia</taxon>
        <taxon>Leptospirales</taxon>
        <taxon>Leptospiraceae</taxon>
        <taxon>Leptospira</taxon>
    </lineage>
</organism>
<feature type="transmembrane region" description="Helical" evidence="1">
    <location>
        <begin position="52"/>
        <end position="73"/>
    </location>
</feature>
<name>T0FGS7_9LEPT</name>
<comment type="caution">
    <text evidence="2">The sequence shown here is derived from an EMBL/GenBank/DDBJ whole genome shotgun (WGS) entry which is preliminary data.</text>
</comment>
<dbReference type="AlphaFoldDB" id="T0FGS7"/>
<evidence type="ECO:0000313" key="3">
    <source>
        <dbReference type="Proteomes" id="UP000015454"/>
    </source>
</evidence>
<keyword evidence="1" id="KW-0812">Transmembrane</keyword>
<dbReference type="Proteomes" id="UP000015454">
    <property type="component" value="Unassembled WGS sequence"/>
</dbReference>
<evidence type="ECO:0000256" key="1">
    <source>
        <dbReference type="SAM" id="Phobius"/>
    </source>
</evidence>
<evidence type="ECO:0000313" key="2">
    <source>
        <dbReference type="EMBL" id="EQA47121.1"/>
    </source>
</evidence>
<sequence length="78" mass="9117">MFTAGLAILRSHNIWTRHWPVLITLIAWAAVFLGLIRIFYPQSYRAQFQNDNAALAIEIVLILIGLLLTFQAYRFRRQ</sequence>
<keyword evidence="1" id="KW-0472">Membrane</keyword>
<reference evidence="2" key="1">
    <citation type="submission" date="2013-05" db="EMBL/GenBank/DDBJ databases">
        <authorList>
            <person name="Harkins D.M."/>
            <person name="Durkin A.S."/>
            <person name="Brinkac L.M."/>
            <person name="Haft D.H."/>
            <person name="Selengut J.D."/>
            <person name="Sanka R."/>
            <person name="DePew J."/>
            <person name="Purushe J."/>
            <person name="Hartskeerl R.A."/>
            <person name="Ahmed A."/>
            <person name="van der Linden H."/>
            <person name="Goris M.G.A."/>
            <person name="Vinetz J.M."/>
            <person name="Sutton G.G."/>
            <person name="Nierman W.C."/>
            <person name="Fouts D.E."/>
        </authorList>
    </citation>
    <scope>NUCLEOTIDE SEQUENCE [LARGE SCALE GENOMIC DNA]</scope>
    <source>
        <strain evidence="2">5399</strain>
    </source>
</reference>
<gene>
    <name evidence="2" type="ORF">LEP1GSC050_1198</name>
</gene>
<dbReference type="EMBL" id="AHMO02000004">
    <property type="protein sequence ID" value="EQA47121.1"/>
    <property type="molecule type" value="Genomic_DNA"/>
</dbReference>
<keyword evidence="3" id="KW-1185">Reference proteome</keyword>
<proteinExistence type="predicted"/>